<dbReference type="Proteomes" id="UP000184255">
    <property type="component" value="Unassembled WGS sequence"/>
</dbReference>
<sequence>MTWPPTLTQLKDLVPDGCNFADNDLTNNTKTDINEIVSSCLAVASEIDDILSGHEGKLAALSWATRGKRKVATSKVLLETNRRALSLAVDTITLATAQNIKQDTADILDDTTHMRGDIHDLVARIRNLEAMVAENNPDDPRKYVLMRYLNDLSSVAGSVCDMPSRPATPESNTSETLAEDINSRNSFKNTSLGAKETNYNRTQPLSSIPLIPDRISGARRDRCFTTESGGSSINNQRTPSPIPGTSKLSYVRTSYRQLLPPKLSPLSSGFRGITLSPEGTKLLWRDERYMLLDINSGEVKDIDPKPPRFRLSGFPSVNFIIIETLKVEILTTDASLLLASVNTAAGVDGASIVKVIKTTNPEGKSKLMCKSAFLPQSREVKKTLFTFSHMDQTITAIRHVERSAILYTWKLHEDWFTDTDITRQVQEPKKLLLPEYNGSDDYCRHSSWKQHAALGYKISQRCSA</sequence>
<reference evidence="3" key="1">
    <citation type="journal article" date="2016" name="Genome Biol. Evol.">
        <title>Comparative 'omics' of the Fusarium fujikuroi species complex highlights differences in genetic potential and metabolite synthesis.</title>
        <authorList>
            <person name="Niehaus E.-M."/>
            <person name="Muensterkoetter M."/>
            <person name="Proctor R.H."/>
            <person name="Brown D.W."/>
            <person name="Sharon A."/>
            <person name="Idan Y."/>
            <person name="Oren-Young L."/>
            <person name="Sieber C.M."/>
            <person name="Novak O."/>
            <person name="Pencik A."/>
            <person name="Tarkowska D."/>
            <person name="Hromadova K."/>
            <person name="Freeman S."/>
            <person name="Maymon M."/>
            <person name="Elazar M."/>
            <person name="Youssef S.A."/>
            <person name="El-Shabrawy E.S.M."/>
            <person name="Shalaby A.B.A."/>
            <person name="Houterman P."/>
            <person name="Brock N.L."/>
            <person name="Burkhardt I."/>
            <person name="Tsavkelova E.A."/>
            <person name="Dickschat J.S."/>
            <person name="Galuszka P."/>
            <person name="Gueldener U."/>
            <person name="Tudzynski B."/>
        </authorList>
    </citation>
    <scope>NUCLEOTIDE SEQUENCE [LARGE SCALE GENOMIC DNA]</scope>
    <source>
        <strain evidence="3">MRC7560</strain>
    </source>
</reference>
<dbReference type="EMBL" id="FCQH01000008">
    <property type="protein sequence ID" value="CVK97467.1"/>
    <property type="molecule type" value="Genomic_DNA"/>
</dbReference>
<dbReference type="RefSeq" id="XP_041684628.1">
    <property type="nucleotide sequence ID" value="XM_041834356.1"/>
</dbReference>
<organism evidence="2 3">
    <name type="scientific">Fusarium mangiferae</name>
    <name type="common">Mango malformation disease fungus</name>
    <dbReference type="NCBI Taxonomy" id="192010"/>
    <lineage>
        <taxon>Eukaryota</taxon>
        <taxon>Fungi</taxon>
        <taxon>Dikarya</taxon>
        <taxon>Ascomycota</taxon>
        <taxon>Pezizomycotina</taxon>
        <taxon>Sordariomycetes</taxon>
        <taxon>Hypocreomycetidae</taxon>
        <taxon>Hypocreales</taxon>
        <taxon>Nectriaceae</taxon>
        <taxon>Fusarium</taxon>
        <taxon>Fusarium fujikuroi species complex</taxon>
    </lineage>
</organism>
<evidence type="ECO:0000313" key="2">
    <source>
        <dbReference type="EMBL" id="CVK97467.1"/>
    </source>
</evidence>
<gene>
    <name evidence="2" type="ORF">FMAN_11529</name>
</gene>
<dbReference type="GeneID" id="65090780"/>
<proteinExistence type="predicted"/>
<comment type="caution">
    <text evidence="2">The sequence shown here is derived from an EMBL/GenBank/DDBJ whole genome shotgun (WGS) entry which is preliminary data.</text>
</comment>
<protein>
    <recommendedName>
        <fullName evidence="4">Fungal N-terminal domain-containing protein</fullName>
    </recommendedName>
</protein>
<keyword evidence="3" id="KW-1185">Reference proteome</keyword>
<dbReference type="AlphaFoldDB" id="A0A1L7TQ85"/>
<feature type="compositionally biased region" description="Polar residues" evidence="1">
    <location>
        <begin position="183"/>
        <end position="193"/>
    </location>
</feature>
<evidence type="ECO:0008006" key="4">
    <source>
        <dbReference type="Google" id="ProtNLM"/>
    </source>
</evidence>
<accession>A0A1L7TQ85</accession>
<evidence type="ECO:0000313" key="3">
    <source>
        <dbReference type="Proteomes" id="UP000184255"/>
    </source>
</evidence>
<dbReference type="VEuPathDB" id="FungiDB:FMAN_11529"/>
<name>A0A1L7TQ85_FUSMA</name>
<evidence type="ECO:0000256" key="1">
    <source>
        <dbReference type="SAM" id="MobiDB-lite"/>
    </source>
</evidence>
<feature type="region of interest" description="Disordered" evidence="1">
    <location>
        <begin position="160"/>
        <end position="193"/>
    </location>
</feature>